<dbReference type="Proteomes" id="UP001145072">
    <property type="component" value="Unassembled WGS sequence"/>
</dbReference>
<feature type="transmembrane region" description="Helical" evidence="1">
    <location>
        <begin position="36"/>
        <end position="53"/>
    </location>
</feature>
<name>A0A9X3WHN7_9BACI</name>
<dbReference type="EMBL" id="JAMQJZ010000004">
    <property type="protein sequence ID" value="MDC3420117.1"/>
    <property type="molecule type" value="Genomic_DNA"/>
</dbReference>
<keyword evidence="1" id="KW-1133">Transmembrane helix</keyword>
<sequence>MDVLSQLATDYPIWSILFVAIAVMFVISIVRSLFKMAMVVVVIGLVLVVFFDFEPTEVMDKGKEFVHTGKDVLENSISSDLLKALSEENFSIKKENGQTLIEVKSLGLSYNLNDLFEQLNNEQQHELEKLLEK</sequence>
<keyword evidence="1" id="KW-0472">Membrane</keyword>
<comment type="caution">
    <text evidence="2">The sequence shown here is derived from an EMBL/GenBank/DDBJ whole genome shotgun (WGS) entry which is preliminary data.</text>
</comment>
<evidence type="ECO:0000313" key="2">
    <source>
        <dbReference type="EMBL" id="MDC3420117.1"/>
    </source>
</evidence>
<evidence type="ECO:0000256" key="1">
    <source>
        <dbReference type="SAM" id="Phobius"/>
    </source>
</evidence>
<proteinExistence type="predicted"/>
<feature type="transmembrane region" description="Helical" evidence="1">
    <location>
        <begin position="12"/>
        <end position="30"/>
    </location>
</feature>
<dbReference type="AlphaFoldDB" id="A0A9X3WHN7"/>
<reference evidence="2" key="1">
    <citation type="submission" date="2022-06" db="EMBL/GenBank/DDBJ databases">
        <title>Aquibacillus sp. a new bacterium isolated from soil saline samples.</title>
        <authorList>
            <person name="Galisteo C."/>
            <person name="De La Haba R."/>
            <person name="Sanchez-Porro C."/>
            <person name="Ventosa A."/>
        </authorList>
    </citation>
    <scope>NUCLEOTIDE SEQUENCE</scope>
    <source>
        <strain evidence="2">JCM 12387</strain>
    </source>
</reference>
<gene>
    <name evidence="2" type="ORF">NC661_07010</name>
</gene>
<accession>A0A9X3WHN7</accession>
<protein>
    <submittedName>
        <fullName evidence="2">Uncharacterized protein</fullName>
    </submittedName>
</protein>
<evidence type="ECO:0000313" key="3">
    <source>
        <dbReference type="Proteomes" id="UP001145072"/>
    </source>
</evidence>
<organism evidence="2 3">
    <name type="scientific">Aquibacillus koreensis</name>
    <dbReference type="NCBI Taxonomy" id="279446"/>
    <lineage>
        <taxon>Bacteria</taxon>
        <taxon>Bacillati</taxon>
        <taxon>Bacillota</taxon>
        <taxon>Bacilli</taxon>
        <taxon>Bacillales</taxon>
        <taxon>Bacillaceae</taxon>
        <taxon>Aquibacillus</taxon>
    </lineage>
</organism>
<dbReference type="RefSeq" id="WP_259868420.1">
    <property type="nucleotide sequence ID" value="NZ_JAMQJZ010000004.1"/>
</dbReference>
<keyword evidence="1" id="KW-0812">Transmembrane</keyword>
<keyword evidence="3" id="KW-1185">Reference proteome</keyword>